<feature type="region of interest" description="Disordered" evidence="4">
    <location>
        <begin position="204"/>
        <end position="223"/>
    </location>
</feature>
<evidence type="ECO:0000256" key="4">
    <source>
        <dbReference type="SAM" id="MobiDB-lite"/>
    </source>
</evidence>
<proteinExistence type="predicted"/>
<dbReference type="PROSITE" id="PS51470">
    <property type="entry name" value="FG_GAP"/>
    <property type="match status" value="1"/>
</dbReference>
<dbReference type="EMBL" id="JBHTCF010000011">
    <property type="protein sequence ID" value="MFC7307433.1"/>
    <property type="molecule type" value="Genomic_DNA"/>
</dbReference>
<dbReference type="InterPro" id="IPR013519">
    <property type="entry name" value="Int_alpha_beta-p"/>
</dbReference>
<feature type="chain" id="PRO_5046321892" evidence="5">
    <location>
        <begin position="26"/>
        <end position="468"/>
    </location>
</feature>
<dbReference type="InterPro" id="IPR028994">
    <property type="entry name" value="Integrin_alpha_N"/>
</dbReference>
<sequence>MRHRSLTLAAGCAMAVALLTAAAVAAPGAAPAAGPAAAPTAAPAAPVGVPPKADFDRDGHTDVVTGAPSATVAGQERAGYAAVAYGGPGGRHQTLTAAAPEAGAAFGGDSTARDFDGDGYTDLAVQNRTAVAVHWGSAQGLAAKATPLPEAAAAGGFPVTAGDFDGDGSADLVAGKRGGDAWGDLRVLYGPFGRDGATARAADLPTGRTFEPTGMTAGDITGDGRDDLVTTHAFEEMSESSQFWAGSASGLSTTSRTLTDAASATIGDVDKDGRGDLVIRTVPGGVVENLPYDAGTVKVLYGTASGPSTTRTTTLTQNSAGVPGASEDGDQFGAALAAGDANGDGYADIAVGIPYEDLAGAANGGKDAGSTVLLRGGASGLSGTGARAYHQDTADVPGVAEAGDRFGAAVALPAGQGLVAGAPGEDTASGTDSGALWLRLAASGTYALNPGDLQAPGQGAELGSYLTD</sequence>
<organism evidence="6 7">
    <name type="scientific">Streptomyces monticola</name>
    <dbReference type="NCBI Taxonomy" id="2666263"/>
    <lineage>
        <taxon>Bacteria</taxon>
        <taxon>Bacillati</taxon>
        <taxon>Actinomycetota</taxon>
        <taxon>Actinomycetes</taxon>
        <taxon>Kitasatosporales</taxon>
        <taxon>Streptomycetaceae</taxon>
        <taxon>Streptomyces</taxon>
    </lineage>
</organism>
<evidence type="ECO:0000256" key="5">
    <source>
        <dbReference type="SAM" id="SignalP"/>
    </source>
</evidence>
<dbReference type="Gene3D" id="2.40.128.340">
    <property type="match status" value="1"/>
</dbReference>
<evidence type="ECO:0000256" key="1">
    <source>
        <dbReference type="ARBA" id="ARBA00022729"/>
    </source>
</evidence>
<dbReference type="PANTHER" id="PTHR46580">
    <property type="entry name" value="SENSOR KINASE-RELATED"/>
    <property type="match status" value="1"/>
</dbReference>
<dbReference type="Pfam" id="PF01839">
    <property type="entry name" value="FG-GAP"/>
    <property type="match status" value="2"/>
</dbReference>
<protein>
    <submittedName>
        <fullName evidence="6">FG-GAP and VCBS repeat-containing protein</fullName>
    </submittedName>
</protein>
<dbReference type="SMART" id="SM00191">
    <property type="entry name" value="Int_alpha"/>
    <property type="match status" value="5"/>
</dbReference>
<dbReference type="SUPFAM" id="SSF69318">
    <property type="entry name" value="Integrin alpha N-terminal domain"/>
    <property type="match status" value="1"/>
</dbReference>
<feature type="compositionally biased region" description="Low complexity" evidence="4">
    <location>
        <begin position="30"/>
        <end position="51"/>
    </location>
</feature>
<dbReference type="Proteomes" id="UP001596523">
    <property type="component" value="Unassembled WGS sequence"/>
</dbReference>
<name>A0ABW2JPV7_9ACTN</name>
<dbReference type="Pfam" id="PF13517">
    <property type="entry name" value="FG-GAP_3"/>
    <property type="match status" value="1"/>
</dbReference>
<evidence type="ECO:0000256" key="3">
    <source>
        <dbReference type="ARBA" id="ARBA00023180"/>
    </source>
</evidence>
<comment type="caution">
    <text evidence="6">The sequence shown here is derived from an EMBL/GenBank/DDBJ whole genome shotgun (WGS) entry which is preliminary data.</text>
</comment>
<dbReference type="Gene3D" id="2.130.10.130">
    <property type="entry name" value="Integrin alpha, N-terminal"/>
    <property type="match status" value="2"/>
</dbReference>
<dbReference type="Pfam" id="PF14312">
    <property type="entry name" value="FG-GAP_2"/>
    <property type="match status" value="1"/>
</dbReference>
<feature type="region of interest" description="Disordered" evidence="4">
    <location>
        <begin position="30"/>
        <end position="60"/>
    </location>
</feature>
<evidence type="ECO:0000313" key="6">
    <source>
        <dbReference type="EMBL" id="MFC7307433.1"/>
    </source>
</evidence>
<accession>A0ABW2JPV7</accession>
<keyword evidence="3" id="KW-0325">Glycoprotein</keyword>
<dbReference type="PANTHER" id="PTHR46580:SF2">
    <property type="entry name" value="MAM DOMAIN-CONTAINING PROTEIN"/>
    <property type="match status" value="1"/>
</dbReference>
<feature type="signal peptide" evidence="5">
    <location>
        <begin position="1"/>
        <end position="25"/>
    </location>
</feature>
<keyword evidence="7" id="KW-1185">Reference proteome</keyword>
<dbReference type="RefSeq" id="WP_381834368.1">
    <property type="nucleotide sequence ID" value="NZ_JBHTCF010000011.1"/>
</dbReference>
<reference evidence="7" key="1">
    <citation type="journal article" date="2019" name="Int. J. Syst. Evol. Microbiol.">
        <title>The Global Catalogue of Microorganisms (GCM) 10K type strain sequencing project: providing services to taxonomists for standard genome sequencing and annotation.</title>
        <authorList>
            <consortium name="The Broad Institute Genomics Platform"/>
            <consortium name="The Broad Institute Genome Sequencing Center for Infectious Disease"/>
            <person name="Wu L."/>
            <person name="Ma J."/>
        </authorList>
    </citation>
    <scope>NUCLEOTIDE SEQUENCE [LARGE SCALE GENOMIC DNA]</scope>
    <source>
        <strain evidence="7">SYNS20</strain>
    </source>
</reference>
<dbReference type="InterPro" id="IPR013517">
    <property type="entry name" value="FG-GAP"/>
</dbReference>
<evidence type="ECO:0000313" key="7">
    <source>
        <dbReference type="Proteomes" id="UP001596523"/>
    </source>
</evidence>
<keyword evidence="2" id="KW-0677">Repeat</keyword>
<evidence type="ECO:0000256" key="2">
    <source>
        <dbReference type="ARBA" id="ARBA00022737"/>
    </source>
</evidence>
<keyword evidence="1 5" id="KW-0732">Signal</keyword>
<gene>
    <name evidence="6" type="ORF">ACFQVC_24795</name>
</gene>